<evidence type="ECO:0000313" key="4">
    <source>
        <dbReference type="EMBL" id="SVE54818.1"/>
    </source>
</evidence>
<proteinExistence type="predicted"/>
<dbReference type="InterPro" id="IPR011478">
    <property type="entry name" value="DUF1585"/>
</dbReference>
<dbReference type="Pfam" id="PF07627">
    <property type="entry name" value="PSCyt3"/>
    <property type="match status" value="1"/>
</dbReference>
<dbReference type="EMBL" id="UINC01224971">
    <property type="protein sequence ID" value="SVE54818.1"/>
    <property type="molecule type" value="Genomic_DNA"/>
</dbReference>
<feature type="domain" description="DUF1588" evidence="3">
    <location>
        <begin position="1"/>
        <end position="104"/>
    </location>
</feature>
<dbReference type="AlphaFoldDB" id="A0A383EFE7"/>
<evidence type="ECO:0000259" key="2">
    <source>
        <dbReference type="Pfam" id="PF07624"/>
    </source>
</evidence>
<evidence type="ECO:0000256" key="1">
    <source>
        <dbReference type="SAM" id="MobiDB-lite"/>
    </source>
</evidence>
<dbReference type="Pfam" id="PF07624">
    <property type="entry name" value="PSD2"/>
    <property type="match status" value="1"/>
</dbReference>
<feature type="compositionally biased region" description="Basic and acidic residues" evidence="1">
    <location>
        <begin position="59"/>
        <end position="72"/>
    </location>
</feature>
<feature type="region of interest" description="Disordered" evidence="1">
    <location>
        <begin position="37"/>
        <end position="72"/>
    </location>
</feature>
<organism evidence="4">
    <name type="scientific">marine metagenome</name>
    <dbReference type="NCBI Taxonomy" id="408172"/>
    <lineage>
        <taxon>unclassified sequences</taxon>
        <taxon>metagenomes</taxon>
        <taxon>ecological metagenomes</taxon>
    </lineage>
</organism>
<name>A0A383EFE7_9ZZZZ</name>
<dbReference type="InterPro" id="IPR013039">
    <property type="entry name" value="DUF1588"/>
</dbReference>
<reference evidence="4" key="1">
    <citation type="submission" date="2018-05" db="EMBL/GenBank/DDBJ databases">
        <authorList>
            <person name="Lanie J.A."/>
            <person name="Ng W.-L."/>
            <person name="Kazmierczak K.M."/>
            <person name="Andrzejewski T.M."/>
            <person name="Davidsen T.M."/>
            <person name="Wayne K.J."/>
            <person name="Tettelin H."/>
            <person name="Glass J.I."/>
            <person name="Rusch D."/>
            <person name="Podicherti R."/>
            <person name="Tsui H.-C.T."/>
            <person name="Winkler M.E."/>
        </authorList>
    </citation>
    <scope>NUCLEOTIDE SEQUENCE</scope>
</reference>
<feature type="domain" description="DUF1585" evidence="2">
    <location>
        <begin position="117"/>
        <end position="189"/>
    </location>
</feature>
<evidence type="ECO:0000259" key="3">
    <source>
        <dbReference type="Pfam" id="PF07627"/>
    </source>
</evidence>
<feature type="non-terminal residue" evidence="4">
    <location>
        <position position="1"/>
    </location>
</feature>
<protein>
    <recommendedName>
        <fullName evidence="5">DUF1588 domain-containing protein</fullName>
    </recommendedName>
</protein>
<sequence length="197" mass="21729">RGILGHGSVLTATSYANRTSPVKRGVWVLENLLGAPPPPPPANVPGLEDSDSVADPSDPESRPRSVRERMERHRTDPVCASCHVRMDPLGFALESFDAVGGYRELPLEQTSGTLPSGLELTGPVSVRDMLLSNSEDFVATVTEKLMTYALGRGVEYYDRPSIRRIVRSAEADDYRWSSLIFGIVESSPFQMRKARER</sequence>
<evidence type="ECO:0008006" key="5">
    <source>
        <dbReference type="Google" id="ProtNLM"/>
    </source>
</evidence>
<accession>A0A383EFE7</accession>
<gene>
    <name evidence="4" type="ORF">METZ01_LOCUS507672</name>
</gene>